<protein>
    <recommendedName>
        <fullName evidence="3">DUF551 domain-containing protein</fullName>
    </recommendedName>
</protein>
<sequence>MNRYLTEFPDNDVKELAEELPPANQRVLLFTPDGAEYDEDTTLMKMWDKLRKGFFIGKVDSMGNVTNRFGSHVYATHWAKLPVVEPTEEVVSS</sequence>
<accession>A0A2I6UG93</accession>
<dbReference type="KEGG" id="vg:40236181"/>
<dbReference type="RefSeq" id="YP_009639389.1">
    <property type="nucleotide sequence ID" value="NC_042349.1"/>
</dbReference>
<proteinExistence type="predicted"/>
<keyword evidence="2" id="KW-1185">Reference proteome</keyword>
<dbReference type="Proteomes" id="UP000241693">
    <property type="component" value="Segment"/>
</dbReference>
<dbReference type="GeneID" id="40236181"/>
<organism evidence="1 2">
    <name type="scientific">Salinibacter phage M8CC-19</name>
    <dbReference type="NCBI Taxonomy" id="2681613"/>
    <lineage>
        <taxon>Viruses</taxon>
        <taxon>Duplodnaviria</taxon>
        <taxon>Heunggongvirae</taxon>
        <taxon>Uroviricota</taxon>
        <taxon>Caudoviricetes</taxon>
        <taxon>Kryptosalinivirus</taxon>
        <taxon>Kryptosalinivirus M8CC19</taxon>
    </lineage>
</organism>
<dbReference type="EMBL" id="MF580956">
    <property type="protein sequence ID" value="AUO79002.1"/>
    <property type="molecule type" value="Genomic_DNA"/>
</dbReference>
<reference evidence="1 2" key="1">
    <citation type="submission" date="2017-07" db="EMBL/GenBank/DDBJ databases">
        <title>Characterization of ecologically diverse viruses infecting co-occurring strains of cosmopolitan hyperhalophilic Bacteroidetes.</title>
        <authorList>
            <person name="Villamor J."/>
            <person name="Ramos-Barbero M.D."/>
            <person name="Gonzalez-Torres P."/>
            <person name="Gabaldon T."/>
            <person name="Rollesso-Mora R."/>
            <person name="Meseguer I."/>
            <person name="Martinez-Garcia M."/>
            <person name="Santos F."/>
            <person name="Anton J."/>
        </authorList>
    </citation>
    <scope>NUCLEOTIDE SEQUENCE [LARGE SCALE GENOMIC DNA]</scope>
</reference>
<evidence type="ECO:0008006" key="3">
    <source>
        <dbReference type="Google" id="ProtNLM"/>
    </source>
</evidence>
<evidence type="ECO:0000313" key="2">
    <source>
        <dbReference type="Proteomes" id="UP000241693"/>
    </source>
</evidence>
<name>A0A2I6UG93_9CAUD</name>
<evidence type="ECO:0000313" key="1">
    <source>
        <dbReference type="EMBL" id="AUO79002.1"/>
    </source>
</evidence>